<dbReference type="PANTHER" id="PTHR18898">
    <property type="entry name" value="NUCLEOPROTEIN TPR-RELATED"/>
    <property type="match status" value="1"/>
</dbReference>
<feature type="region of interest" description="Disordered" evidence="2">
    <location>
        <begin position="1"/>
        <end position="37"/>
    </location>
</feature>
<feature type="region of interest" description="Disordered" evidence="2">
    <location>
        <begin position="1870"/>
        <end position="1926"/>
    </location>
</feature>
<feature type="coiled-coil region" evidence="1">
    <location>
        <begin position="170"/>
        <end position="264"/>
    </location>
</feature>
<evidence type="ECO:0000313" key="4">
    <source>
        <dbReference type="EMBL" id="CAE0421101.1"/>
    </source>
</evidence>
<feature type="coiled-coil region" evidence="1">
    <location>
        <begin position="709"/>
        <end position="1056"/>
    </location>
</feature>
<feature type="coiled-coil region" evidence="1">
    <location>
        <begin position="301"/>
        <end position="335"/>
    </location>
</feature>
<dbReference type="GO" id="GO:0006606">
    <property type="term" value="P:protein import into nucleus"/>
    <property type="evidence" value="ECO:0007669"/>
    <property type="project" value="InterPro"/>
</dbReference>
<proteinExistence type="predicted"/>
<feature type="compositionally biased region" description="Polar residues" evidence="2">
    <location>
        <begin position="1525"/>
        <end position="1548"/>
    </location>
</feature>
<sequence>MPSSPAAGAEESKEPGTPMALEDSSLPESSPWQRAKSAAELVNAQAVMEDMERRYYELRQERDTLQEKVESISAEKAAATAAQAALTTIQQEKDSLQSKLQQQEMKTNGMEEEKRLLQERMDRMQVEADQLREELGRVQKAHSEVASKFADMEIEAKLKESEAIPLYHEKQRLKSELDNLQAHAHWLEGELEAKGKDYQRLLQESRDRHMQLQMHLQHTENEKVAATTKNAELNELQTRLHAEVEKLTADLKKKSQEAIHLRETTDIEVQQERQYIQLQQDQLTRWESRYNDVVRENQSLKAAAAQAIEATENDVERIKKEVKEEYEKLLREQAAEYESRLAQQPLTVAALPASDQIDDDDDEDAPVGLTEVFSRLEQTKGQLREMKHRAETAERTTQRLLADIQNKTPMMLRQREEYELAMDQIEDIHRRLEKAIADKESAQAELEHTRKELAQTDRRYTEQVAETKTLAQQVQALLTSRATGGSSGQNFPTSVAEMQQQNQRLLSDNRKLQKEVADLEQKLQTDELRAKVNALEQECEELASEREKQEDLVLKITKERDIYRYLNGTQGSDGRQLTVEEVSRQQIEKTKELEARVRTLNTTVATLTAEKDQLVREKEGIEERLVRSETNRKDLMESNSKLQTDVYKTKGDLARHQSDATYYKEKLTRVEELLRRSSNEITVLGNARIELQRINAELQHSLSKEKDLVSQANSVREQAETKLRRAQADVEAAKAGERRANEDNSELRREIARQGSIIESVRRIESSLSARSTTETESLKEEKEHLKQQLVNDRKKLEAEIENLKERVRETEARIVEAGNIKSKAEAEMLEAKKSLLASETEKRSLALKFENLEAKLRAANKKLGITEDSDQADVSLQARVDELSAEVEKGKAEITSLQKSVETYKKIAKDGEKSYNDLSTAAEELKKKQSKELADKSLELESVRSESAKRQEMIVELTNDLSKQREEAQQAESKLKAEISMTQAQMESFEKDAESSKAAAAAAALDLETLQNELASTQDNYERELKLHSQARSSLRGLREQLEEAVHQGQASEEKIASLNQSLILEQEKVQKTHDEMLEATKLLEERLEASKSQNKVLHSQLESLNDMVAKLQSDRVAAASEEDVSVSDTDIQALRKQLAEVREVVKYLRSENDMIQTQLDTAKRTIDREKAAGNVLKSSLEEVRAELASLKEATGNSDSTVAKELAETKSKLVEEENQLRLLRDSNKVLRESSENSDLLLTEAKYEIAKLKEAAKPLEKASHDATVRIAQLEAEKESLNREVAAWKSRVESLVSKFNQIDPEEHRKALKRVEELEEEKDALSKWKTTMEKENTRIREIARRLKQSQTENAGVVESQKKEIEKLKEEKTSLSKASSASSDLAKERDALKEKMTKLEKDAASQKTELQGANTMNERLRERLRQFQNTIRELKAREQAAPPKVVAAAPSPPPNKDETAQEKTAPQSQTGSAKTQPTALEQASKTTASSKQPQVPQGGFKYGPSTSEDGKGEKGTGSSLRGDAPAFTPQSVAGKQESVAVSKQEAASTKTPEVKSESPAPSIQSKAQTQSPAPDSSTTNEKSYKERLLEKKNLLEKKRKLAEKMKKLMESKAKSESGEEKPSKKARVADLSIAAEPIPAKADTGPKKEPTEARTSTEKDTDTQVDNSRSLVPIEEGAVAEEDTAAEGNESEAPEVGQDRKEETTSSGADNPFAAKGVTISSQANNPFAAALSGAAGNPFGTTSSFSGAPTSTFGQASSFGGSSAFGSGATPSGTAGMGFGSAATSGAPAPTSAFGVGTPPVGGGPAASAFGGGTPPAGGTLAATAFGSAFLNMKPPGNATPPTFSFGSSTTPIVLPTPTLTAPAPSPFGAFAGSTFGSGASFGPGAPFGSPNTQPFGSRPLFGGMQQDQSKEDEKPKEGDKDEETKNP</sequence>
<gene>
    <name evidence="4" type="ORF">ACOF00016_LOCUS17750</name>
</gene>
<feature type="compositionally biased region" description="Basic and acidic residues" evidence="2">
    <location>
        <begin position="1382"/>
        <end position="1401"/>
    </location>
</feature>
<feature type="domain" description="Nucleoprotein TPR/MLP1-2" evidence="3">
    <location>
        <begin position="979"/>
        <end position="1106"/>
    </location>
</feature>
<feature type="compositionally biased region" description="Polar residues" evidence="2">
    <location>
        <begin position="1737"/>
        <end position="1747"/>
    </location>
</feature>
<dbReference type="Pfam" id="PF07926">
    <property type="entry name" value="TPR_MLP1_2"/>
    <property type="match status" value="1"/>
</dbReference>
<dbReference type="PANTHER" id="PTHR18898:SF2">
    <property type="entry name" value="NUCLEOPROTEIN TPR"/>
    <property type="match status" value="1"/>
</dbReference>
<feature type="compositionally biased region" description="Low complexity" evidence="2">
    <location>
        <begin position="1372"/>
        <end position="1381"/>
    </location>
</feature>
<feature type="compositionally biased region" description="Polar residues" evidence="2">
    <location>
        <begin position="1556"/>
        <end position="1578"/>
    </location>
</feature>
<feature type="region of interest" description="Disordered" evidence="2">
    <location>
        <begin position="1364"/>
        <end position="1715"/>
    </location>
</feature>
<feature type="coiled-coil region" evidence="1">
    <location>
        <begin position="590"/>
        <end position="638"/>
    </location>
</feature>
<name>A0A7S3LEL3_9STRA</name>
<accession>A0A7S3LEL3</accession>
<organism evidence="4">
    <name type="scientific">Amphora coffeiformis</name>
    <dbReference type="NCBI Taxonomy" id="265554"/>
    <lineage>
        <taxon>Eukaryota</taxon>
        <taxon>Sar</taxon>
        <taxon>Stramenopiles</taxon>
        <taxon>Ochrophyta</taxon>
        <taxon>Bacillariophyta</taxon>
        <taxon>Bacillariophyceae</taxon>
        <taxon>Bacillariophycidae</taxon>
        <taxon>Thalassiophysales</taxon>
        <taxon>Catenulaceae</taxon>
        <taxon>Amphora</taxon>
    </lineage>
</organism>
<feature type="coiled-coil region" evidence="1">
    <location>
        <begin position="495"/>
        <end position="559"/>
    </location>
</feature>
<feature type="compositionally biased region" description="Polar residues" evidence="2">
    <location>
        <begin position="1459"/>
        <end position="1492"/>
    </location>
</feature>
<dbReference type="InterPro" id="IPR012929">
    <property type="entry name" value="Nucleoprot-TPR/MLP1-2_dom"/>
</dbReference>
<feature type="coiled-coil region" evidence="1">
    <location>
        <begin position="376"/>
        <end position="459"/>
    </location>
</feature>
<evidence type="ECO:0000256" key="2">
    <source>
        <dbReference type="SAM" id="MobiDB-lite"/>
    </source>
</evidence>
<feature type="compositionally biased region" description="Basic and acidic residues" evidence="2">
    <location>
        <begin position="1579"/>
        <end position="1620"/>
    </location>
</feature>
<feature type="compositionally biased region" description="Acidic residues" evidence="2">
    <location>
        <begin position="1675"/>
        <end position="1690"/>
    </location>
</feature>
<feature type="coiled-coil region" evidence="1">
    <location>
        <begin position="1207"/>
        <end position="1234"/>
    </location>
</feature>
<feature type="coiled-coil region" evidence="1">
    <location>
        <begin position="1096"/>
        <end position="1153"/>
    </location>
</feature>
<feature type="compositionally biased region" description="Low complexity" evidence="2">
    <location>
        <begin position="1437"/>
        <end position="1446"/>
    </location>
</feature>
<feature type="region of interest" description="Disordered" evidence="2">
    <location>
        <begin position="1728"/>
        <end position="1756"/>
    </location>
</feature>
<feature type="compositionally biased region" description="Polar residues" evidence="2">
    <location>
        <begin position="1402"/>
        <end position="1414"/>
    </location>
</feature>
<feature type="compositionally biased region" description="Basic and acidic residues" evidence="2">
    <location>
        <begin position="1641"/>
        <end position="1659"/>
    </location>
</feature>
<dbReference type="GO" id="GO:0005643">
    <property type="term" value="C:nuclear pore"/>
    <property type="evidence" value="ECO:0007669"/>
    <property type="project" value="TreeGrafter"/>
</dbReference>
<dbReference type="GO" id="GO:0017056">
    <property type="term" value="F:structural constituent of nuclear pore"/>
    <property type="evidence" value="ECO:0007669"/>
    <property type="project" value="TreeGrafter"/>
</dbReference>
<evidence type="ECO:0000259" key="3">
    <source>
        <dbReference type="Pfam" id="PF07926"/>
    </source>
</evidence>
<evidence type="ECO:0000256" key="1">
    <source>
        <dbReference type="SAM" id="Coils"/>
    </source>
</evidence>
<dbReference type="GO" id="GO:0006406">
    <property type="term" value="P:mRNA export from nucleus"/>
    <property type="evidence" value="ECO:0007669"/>
    <property type="project" value="TreeGrafter"/>
</dbReference>
<dbReference type="Gene3D" id="1.20.5.340">
    <property type="match status" value="1"/>
</dbReference>
<reference evidence="4" key="1">
    <citation type="submission" date="2021-01" db="EMBL/GenBank/DDBJ databases">
        <authorList>
            <person name="Corre E."/>
            <person name="Pelletier E."/>
            <person name="Niang G."/>
            <person name="Scheremetjew M."/>
            <person name="Finn R."/>
            <person name="Kale V."/>
            <person name="Holt S."/>
            <person name="Cochrane G."/>
            <person name="Meng A."/>
            <person name="Brown T."/>
            <person name="Cohen L."/>
        </authorList>
    </citation>
    <scope>NUCLEOTIDE SEQUENCE</scope>
    <source>
        <strain evidence="4">CCMP127</strain>
    </source>
</reference>
<protein>
    <recommendedName>
        <fullName evidence="3">Nucleoprotein TPR/MLP1-2 domain-containing protein</fullName>
    </recommendedName>
</protein>
<dbReference type="EMBL" id="HBIM01023980">
    <property type="protein sequence ID" value="CAE0421101.1"/>
    <property type="molecule type" value="Transcribed_RNA"/>
</dbReference>
<feature type="compositionally biased region" description="Low complexity" evidence="2">
    <location>
        <begin position="1870"/>
        <end position="1889"/>
    </location>
</feature>
<keyword evidence="1" id="KW-0175">Coiled coil</keyword>
<feature type="compositionally biased region" description="Basic and acidic residues" evidence="2">
    <location>
        <begin position="1907"/>
        <end position="1926"/>
    </location>
</feature>